<gene>
    <name evidence="1" type="ORF">J437_LFUL018960</name>
</gene>
<protein>
    <submittedName>
        <fullName evidence="1">Uncharacterized protein</fullName>
    </submittedName>
</protein>
<organism evidence="1 2">
    <name type="scientific">Ladona fulva</name>
    <name type="common">Scarce chaser dragonfly</name>
    <name type="synonym">Libellula fulva</name>
    <dbReference type="NCBI Taxonomy" id="123851"/>
    <lineage>
        <taxon>Eukaryota</taxon>
        <taxon>Metazoa</taxon>
        <taxon>Ecdysozoa</taxon>
        <taxon>Arthropoda</taxon>
        <taxon>Hexapoda</taxon>
        <taxon>Insecta</taxon>
        <taxon>Pterygota</taxon>
        <taxon>Palaeoptera</taxon>
        <taxon>Odonata</taxon>
        <taxon>Epiprocta</taxon>
        <taxon>Anisoptera</taxon>
        <taxon>Libelluloidea</taxon>
        <taxon>Libellulidae</taxon>
        <taxon>Ladona</taxon>
    </lineage>
</organism>
<dbReference type="Proteomes" id="UP000792457">
    <property type="component" value="Unassembled WGS sequence"/>
</dbReference>
<reference evidence="1" key="1">
    <citation type="submission" date="2013-04" db="EMBL/GenBank/DDBJ databases">
        <authorList>
            <person name="Qu J."/>
            <person name="Murali S.C."/>
            <person name="Bandaranaike D."/>
            <person name="Bellair M."/>
            <person name="Blankenburg K."/>
            <person name="Chao H."/>
            <person name="Dinh H."/>
            <person name="Doddapaneni H."/>
            <person name="Downs B."/>
            <person name="Dugan-Rocha S."/>
            <person name="Elkadiri S."/>
            <person name="Gnanaolivu R.D."/>
            <person name="Hernandez B."/>
            <person name="Javaid M."/>
            <person name="Jayaseelan J.C."/>
            <person name="Lee S."/>
            <person name="Li M."/>
            <person name="Ming W."/>
            <person name="Munidasa M."/>
            <person name="Muniz J."/>
            <person name="Nguyen L."/>
            <person name="Ongeri F."/>
            <person name="Osuji N."/>
            <person name="Pu L.-L."/>
            <person name="Puazo M."/>
            <person name="Qu C."/>
            <person name="Quiroz J."/>
            <person name="Raj R."/>
            <person name="Weissenberger G."/>
            <person name="Xin Y."/>
            <person name="Zou X."/>
            <person name="Han Y."/>
            <person name="Richards S."/>
            <person name="Worley K."/>
            <person name="Muzny D."/>
            <person name="Gibbs R."/>
        </authorList>
    </citation>
    <scope>NUCLEOTIDE SEQUENCE</scope>
    <source>
        <strain evidence="1">Sampled in the wild</strain>
    </source>
</reference>
<sequence length="76" mass="9082">MDISSREPCRPREHTEAIVERRFFLKVTHIRQSCLKTCKCSRKRRWRPLHFKLRLLSLCHLSSTRSTQIRKSSSGN</sequence>
<evidence type="ECO:0000313" key="1">
    <source>
        <dbReference type="EMBL" id="KAG8231716.1"/>
    </source>
</evidence>
<keyword evidence="2" id="KW-1185">Reference proteome</keyword>
<evidence type="ECO:0000313" key="2">
    <source>
        <dbReference type="Proteomes" id="UP000792457"/>
    </source>
</evidence>
<comment type="caution">
    <text evidence="1">The sequence shown here is derived from an EMBL/GenBank/DDBJ whole genome shotgun (WGS) entry which is preliminary data.</text>
</comment>
<proteinExistence type="predicted"/>
<reference evidence="1" key="2">
    <citation type="submission" date="2017-10" db="EMBL/GenBank/DDBJ databases">
        <title>Ladona fulva Genome sequencing and assembly.</title>
        <authorList>
            <person name="Murali S."/>
            <person name="Richards S."/>
            <person name="Bandaranaike D."/>
            <person name="Bellair M."/>
            <person name="Blankenburg K."/>
            <person name="Chao H."/>
            <person name="Dinh H."/>
            <person name="Doddapaneni H."/>
            <person name="Dugan-Rocha S."/>
            <person name="Elkadiri S."/>
            <person name="Gnanaolivu R."/>
            <person name="Hernandez B."/>
            <person name="Skinner E."/>
            <person name="Javaid M."/>
            <person name="Lee S."/>
            <person name="Li M."/>
            <person name="Ming W."/>
            <person name="Munidasa M."/>
            <person name="Muniz J."/>
            <person name="Nguyen L."/>
            <person name="Hughes D."/>
            <person name="Osuji N."/>
            <person name="Pu L.-L."/>
            <person name="Puazo M."/>
            <person name="Qu C."/>
            <person name="Quiroz J."/>
            <person name="Raj R."/>
            <person name="Weissenberger G."/>
            <person name="Xin Y."/>
            <person name="Zou X."/>
            <person name="Han Y."/>
            <person name="Worley K."/>
            <person name="Muzny D."/>
            <person name="Gibbs R."/>
        </authorList>
    </citation>
    <scope>NUCLEOTIDE SEQUENCE</scope>
    <source>
        <strain evidence="1">Sampled in the wild</strain>
    </source>
</reference>
<dbReference type="AlphaFoldDB" id="A0A8K0KCR9"/>
<name>A0A8K0KCR9_LADFU</name>
<dbReference type="EMBL" id="KZ308569">
    <property type="protein sequence ID" value="KAG8231716.1"/>
    <property type="molecule type" value="Genomic_DNA"/>
</dbReference>
<accession>A0A8K0KCR9</accession>